<keyword evidence="2" id="KW-1185">Reference proteome</keyword>
<dbReference type="Pfam" id="PF04340">
    <property type="entry name" value="DUF484"/>
    <property type="match status" value="1"/>
</dbReference>
<dbReference type="AlphaFoldDB" id="A0A1Y0D0R5"/>
<dbReference type="PANTHER" id="PTHR38765:SF1">
    <property type="entry name" value="DUF484 DOMAIN-CONTAINING PROTEIN"/>
    <property type="match status" value="1"/>
</dbReference>
<dbReference type="PANTHER" id="PTHR38765">
    <property type="entry name" value="DUF484 DOMAIN-CONTAINING PROTEIN"/>
    <property type="match status" value="1"/>
</dbReference>
<reference evidence="2" key="1">
    <citation type="submission" date="2017-05" db="EMBL/GenBank/DDBJ databases">
        <authorList>
            <person name="Sung H."/>
        </authorList>
    </citation>
    <scope>NUCLEOTIDE SEQUENCE [LARGE SCALE GENOMIC DNA]</scope>
    <source>
        <strain evidence="2">AMac2203</strain>
    </source>
</reference>
<dbReference type="Proteomes" id="UP000243793">
    <property type="component" value="Chromosome"/>
</dbReference>
<proteinExistence type="predicted"/>
<evidence type="ECO:0008006" key="3">
    <source>
        <dbReference type="Google" id="ProtNLM"/>
    </source>
</evidence>
<name>A0A1Y0D0R5_9GAMM</name>
<protein>
    <recommendedName>
        <fullName evidence="3">DUF484 domain-containing protein</fullName>
    </recommendedName>
</protein>
<accession>A0A1Y0D0R5</accession>
<dbReference type="EMBL" id="CP021376">
    <property type="protein sequence ID" value="ART81169.1"/>
    <property type="molecule type" value="Genomic_DNA"/>
</dbReference>
<dbReference type="InterPro" id="IPR007435">
    <property type="entry name" value="DUF484"/>
</dbReference>
<evidence type="ECO:0000313" key="2">
    <source>
        <dbReference type="Proteomes" id="UP000243793"/>
    </source>
</evidence>
<dbReference type="Gene3D" id="3.30.450.40">
    <property type="match status" value="1"/>
</dbReference>
<dbReference type="InterPro" id="IPR029016">
    <property type="entry name" value="GAF-like_dom_sf"/>
</dbReference>
<evidence type="ECO:0000313" key="1">
    <source>
        <dbReference type="EMBL" id="ART81169.1"/>
    </source>
</evidence>
<organism evidence="1 2">
    <name type="scientific">Oceanisphaera avium</name>
    <dbReference type="NCBI Taxonomy" id="1903694"/>
    <lineage>
        <taxon>Bacteria</taxon>
        <taxon>Pseudomonadati</taxon>
        <taxon>Pseudomonadota</taxon>
        <taxon>Gammaproteobacteria</taxon>
        <taxon>Aeromonadales</taxon>
        <taxon>Aeromonadaceae</taxon>
        <taxon>Oceanisphaera</taxon>
    </lineage>
</organism>
<dbReference type="KEGG" id="ocm:CBP12_10040"/>
<sequence length="231" mass="26173">MTRPSAGAFLLDEVEVAQYLQNEPEFFARHAQLLKDLRLPHQARGSVSLVEAKLEQQRLRIYDLEDDITALMTVAGENERIFRVYMDLMPQLFHCQSVVELELCLRQTLQSQLRLAAVRLILDSRTITCTPALASESLERLYRERMASQNEYLGRLGKEEKLRLFQHSLVNSCALIRLGEQGELGLLAFGSADASHYGSDMDTFLLRQLADVVSRVLTKLVAVEPQLNEPG</sequence>
<gene>
    <name evidence="1" type="ORF">CBP12_10040</name>
</gene>